<dbReference type="EMBL" id="LSZW01000063">
    <property type="protein sequence ID" value="KXK65105.1"/>
    <property type="molecule type" value="Genomic_DNA"/>
</dbReference>
<evidence type="ECO:0000313" key="8">
    <source>
        <dbReference type="Proteomes" id="UP000070366"/>
    </source>
</evidence>
<name>A0A136Q364_9FIRM</name>
<dbReference type="PANTHER" id="PTHR47683">
    <property type="entry name" value="PSEUDOURIDINE SYNTHASE FAMILY PROTEIN-RELATED"/>
    <property type="match status" value="1"/>
</dbReference>
<dbReference type="STRING" id="626937.HMPREF3293_02363"/>
<keyword evidence="2 4" id="KW-0694">RNA-binding</keyword>
<evidence type="ECO:0000256" key="3">
    <source>
        <dbReference type="ARBA" id="ARBA00023235"/>
    </source>
</evidence>
<dbReference type="RefSeq" id="WP_066518922.1">
    <property type="nucleotide sequence ID" value="NZ_CABMOF010000001.1"/>
</dbReference>
<dbReference type="FunFam" id="3.10.290.10:FF:000003">
    <property type="entry name" value="Pseudouridine synthase"/>
    <property type="match status" value="1"/>
</dbReference>
<dbReference type="KEGG" id="cmiu:B1H56_03525"/>
<dbReference type="PATRIC" id="fig|626937.4.peg.2320"/>
<dbReference type="GO" id="GO:0005829">
    <property type="term" value="C:cytosol"/>
    <property type="evidence" value="ECO:0007669"/>
    <property type="project" value="UniProtKB-ARBA"/>
</dbReference>
<accession>A0A136Q364</accession>
<evidence type="ECO:0000259" key="6">
    <source>
        <dbReference type="SMART" id="SM00363"/>
    </source>
</evidence>
<dbReference type="CDD" id="cd02870">
    <property type="entry name" value="PseudoU_synth_RsuA_like"/>
    <property type="match status" value="1"/>
</dbReference>
<dbReference type="SMART" id="SM00363">
    <property type="entry name" value="S4"/>
    <property type="match status" value="1"/>
</dbReference>
<dbReference type="Gene3D" id="3.30.70.1560">
    <property type="entry name" value="Alpha-L RNA-binding motif"/>
    <property type="match status" value="1"/>
</dbReference>
<evidence type="ECO:0000256" key="2">
    <source>
        <dbReference type="ARBA" id="ARBA00022884"/>
    </source>
</evidence>
<organism evidence="7 8">
    <name type="scientific">Christensenella minuta</name>
    <dbReference type="NCBI Taxonomy" id="626937"/>
    <lineage>
        <taxon>Bacteria</taxon>
        <taxon>Bacillati</taxon>
        <taxon>Bacillota</taxon>
        <taxon>Clostridia</taxon>
        <taxon>Christensenellales</taxon>
        <taxon>Christensenellaceae</taxon>
        <taxon>Christensenella</taxon>
    </lineage>
</organism>
<dbReference type="NCBIfam" id="TIGR00093">
    <property type="entry name" value="pseudouridine synthase"/>
    <property type="match status" value="1"/>
</dbReference>
<dbReference type="InterPro" id="IPR000748">
    <property type="entry name" value="PsdUridine_synth_RsuA/RluB/E/F"/>
</dbReference>
<comment type="caution">
    <text evidence="7">The sequence shown here is derived from an EMBL/GenBank/DDBJ whole genome shotgun (WGS) entry which is preliminary data.</text>
</comment>
<dbReference type="Gene3D" id="3.10.290.10">
    <property type="entry name" value="RNA-binding S4 domain"/>
    <property type="match status" value="1"/>
</dbReference>
<dbReference type="OrthoDB" id="9807213at2"/>
<feature type="domain" description="RNA-binding S4" evidence="6">
    <location>
        <begin position="1"/>
        <end position="63"/>
    </location>
</feature>
<evidence type="ECO:0000256" key="4">
    <source>
        <dbReference type="PROSITE-ProRule" id="PRU00182"/>
    </source>
</evidence>
<dbReference type="InterPro" id="IPR050343">
    <property type="entry name" value="RsuA_PseudoU_synthase"/>
</dbReference>
<dbReference type="AlphaFoldDB" id="A0A136Q364"/>
<dbReference type="InterPro" id="IPR018496">
    <property type="entry name" value="PsdUridine_synth_RsuA/RluB_CS"/>
</dbReference>
<dbReference type="GO" id="GO:0120159">
    <property type="term" value="F:rRNA pseudouridine synthase activity"/>
    <property type="evidence" value="ECO:0007669"/>
    <property type="project" value="UniProtKB-ARBA"/>
</dbReference>
<dbReference type="GO" id="GO:0003723">
    <property type="term" value="F:RNA binding"/>
    <property type="evidence" value="ECO:0007669"/>
    <property type="project" value="UniProtKB-KW"/>
</dbReference>
<dbReference type="SUPFAM" id="SSF55120">
    <property type="entry name" value="Pseudouridine synthase"/>
    <property type="match status" value="1"/>
</dbReference>
<dbReference type="Gene3D" id="3.30.70.580">
    <property type="entry name" value="Pseudouridine synthase I, catalytic domain, N-terminal subdomain"/>
    <property type="match status" value="1"/>
</dbReference>
<keyword evidence="3 5" id="KW-0413">Isomerase</keyword>
<dbReference type="Pfam" id="PF00849">
    <property type="entry name" value="PseudoU_synth_2"/>
    <property type="match status" value="1"/>
</dbReference>
<proteinExistence type="inferred from homology"/>
<dbReference type="PROSITE" id="PS50889">
    <property type="entry name" value="S4"/>
    <property type="match status" value="1"/>
</dbReference>
<dbReference type="InterPro" id="IPR006145">
    <property type="entry name" value="PsdUridine_synth_RsuA/RluA"/>
</dbReference>
<comment type="similarity">
    <text evidence="1 5">Belongs to the pseudouridine synthase RsuA family.</text>
</comment>
<dbReference type="InterPro" id="IPR020094">
    <property type="entry name" value="TruA/RsuA/RluB/E/F_N"/>
</dbReference>
<dbReference type="InterPro" id="IPR020103">
    <property type="entry name" value="PsdUridine_synth_cat_dom_sf"/>
</dbReference>
<keyword evidence="8" id="KW-1185">Reference proteome</keyword>
<dbReference type="Proteomes" id="UP000070366">
    <property type="component" value="Unassembled WGS sequence"/>
</dbReference>
<sequence>MRLQKFLADAGIASRRKAEELIAAGRVEVNGKTIREMGFLVDPEKDEIKYLNRVVKPAKKKIYLMLNKPAGCVSTCHDESGRKTVMQYVKDVKERLYPVGRLDFTTEGLLLMTNDGALTNALTHPRHNVSKKYLAVIDSEVTDEELEKLAKGVVLDDGYKTAPCILKLLSEAKDRSEVLCIITEGKNRQVRRMFAAIEKNVCYLKRVAVGDIKLGNLRKGTYRMLTDEEVAYLKKFISL</sequence>
<dbReference type="EC" id="5.4.99.-" evidence="5"/>
<evidence type="ECO:0000256" key="1">
    <source>
        <dbReference type="ARBA" id="ARBA00008348"/>
    </source>
</evidence>
<dbReference type="InterPro" id="IPR042092">
    <property type="entry name" value="PsdUridine_s_RsuA/RluB/E/F_cat"/>
</dbReference>
<evidence type="ECO:0000256" key="5">
    <source>
        <dbReference type="RuleBase" id="RU003887"/>
    </source>
</evidence>
<dbReference type="PANTHER" id="PTHR47683:SF2">
    <property type="entry name" value="RNA-BINDING S4 DOMAIN-CONTAINING PROTEIN"/>
    <property type="match status" value="1"/>
</dbReference>
<dbReference type="PROSITE" id="PS01149">
    <property type="entry name" value="PSI_RSU"/>
    <property type="match status" value="1"/>
</dbReference>
<evidence type="ECO:0000313" key="7">
    <source>
        <dbReference type="EMBL" id="KXK65105.1"/>
    </source>
</evidence>
<gene>
    <name evidence="7" type="ORF">HMPREF3293_02363</name>
</gene>
<reference evidence="8" key="1">
    <citation type="submission" date="2016-02" db="EMBL/GenBank/DDBJ databases">
        <authorList>
            <person name="Mitreva M."/>
            <person name="Pepin K.H."/>
            <person name="Mihindukulasuriya K.A."/>
            <person name="Fulton R."/>
            <person name="Fronick C."/>
            <person name="O'Laughlin M."/>
            <person name="Miner T."/>
            <person name="Herter B."/>
            <person name="Rosa B.A."/>
            <person name="Cordes M."/>
            <person name="Tomlinson C."/>
            <person name="Wollam A."/>
            <person name="Palsikar V.B."/>
            <person name="Mardis E.R."/>
            <person name="Wilson R.K."/>
        </authorList>
    </citation>
    <scope>NUCLEOTIDE SEQUENCE [LARGE SCALE GENOMIC DNA]</scope>
    <source>
        <strain evidence="8">DSM 22607</strain>
    </source>
</reference>
<dbReference type="Pfam" id="PF01479">
    <property type="entry name" value="S4"/>
    <property type="match status" value="1"/>
</dbReference>
<dbReference type="SUPFAM" id="SSF55174">
    <property type="entry name" value="Alpha-L RNA-binding motif"/>
    <property type="match status" value="1"/>
</dbReference>
<dbReference type="GO" id="GO:0000455">
    <property type="term" value="P:enzyme-directed rRNA pseudouridine synthesis"/>
    <property type="evidence" value="ECO:0007669"/>
    <property type="project" value="UniProtKB-ARBA"/>
</dbReference>
<dbReference type="InterPro" id="IPR002942">
    <property type="entry name" value="S4_RNA-bd"/>
</dbReference>
<dbReference type="InterPro" id="IPR036986">
    <property type="entry name" value="S4_RNA-bd_sf"/>
</dbReference>
<dbReference type="CDD" id="cd00165">
    <property type="entry name" value="S4"/>
    <property type="match status" value="1"/>
</dbReference>
<dbReference type="FunFam" id="3.30.70.1560:FF:000001">
    <property type="entry name" value="Pseudouridine synthase"/>
    <property type="match status" value="1"/>
</dbReference>
<protein>
    <recommendedName>
        <fullName evidence="5">Pseudouridine synthase</fullName>
        <ecNumber evidence="5">5.4.99.-</ecNumber>
    </recommendedName>
</protein>